<organism evidence="1 2">
    <name type="scientific">Colwellia maritima</name>
    <dbReference type="NCBI Taxonomy" id="2912588"/>
    <lineage>
        <taxon>Bacteria</taxon>
        <taxon>Pseudomonadati</taxon>
        <taxon>Pseudomonadota</taxon>
        <taxon>Gammaproteobacteria</taxon>
        <taxon>Alteromonadales</taxon>
        <taxon>Colwelliaceae</taxon>
        <taxon>Colwellia</taxon>
    </lineage>
</organism>
<gene>
    <name evidence="1" type="ORF">L3081_25845</name>
</gene>
<reference evidence="1" key="1">
    <citation type="submission" date="2022-01" db="EMBL/GenBank/DDBJ databases">
        <title>Colwellia maritima, isolated from seawater.</title>
        <authorList>
            <person name="Kristyanto S."/>
            <person name="Jung J."/>
            <person name="Jeon C.O."/>
        </authorList>
    </citation>
    <scope>NUCLEOTIDE SEQUENCE</scope>
    <source>
        <strain evidence="1">MSW7</strain>
    </source>
</reference>
<evidence type="ECO:0000313" key="1">
    <source>
        <dbReference type="EMBL" id="MCI2286227.1"/>
    </source>
</evidence>
<protein>
    <submittedName>
        <fullName evidence="1">Uncharacterized protein</fullName>
    </submittedName>
</protein>
<dbReference type="Proteomes" id="UP001139646">
    <property type="component" value="Unassembled WGS sequence"/>
</dbReference>
<accession>A0ABS9X8Y0</accession>
<evidence type="ECO:0000313" key="2">
    <source>
        <dbReference type="Proteomes" id="UP001139646"/>
    </source>
</evidence>
<proteinExistence type="predicted"/>
<dbReference type="EMBL" id="JAKKSL010000008">
    <property type="protein sequence ID" value="MCI2286227.1"/>
    <property type="molecule type" value="Genomic_DNA"/>
</dbReference>
<name>A0ABS9X8Y0_9GAMM</name>
<dbReference type="RefSeq" id="WP_242289614.1">
    <property type="nucleotide sequence ID" value="NZ_JAKKSL010000008.1"/>
</dbReference>
<comment type="caution">
    <text evidence="1">The sequence shown here is derived from an EMBL/GenBank/DDBJ whole genome shotgun (WGS) entry which is preliminary data.</text>
</comment>
<keyword evidence="2" id="KW-1185">Reference proteome</keyword>
<sequence>MNIKLINNSGLFMEKEITMPFQTLVEFEKIAACHDIPVQTLDSHIGLKKKSENSAQGYL</sequence>